<feature type="region of interest" description="Disordered" evidence="1">
    <location>
        <begin position="266"/>
        <end position="345"/>
    </location>
</feature>
<protein>
    <submittedName>
        <fullName evidence="3">PE-PGRS family protein</fullName>
    </submittedName>
</protein>
<keyword evidence="4" id="KW-1185">Reference proteome</keyword>
<proteinExistence type="predicted"/>
<evidence type="ECO:0000313" key="3">
    <source>
        <dbReference type="EMBL" id="MBO0511266.1"/>
    </source>
</evidence>
<evidence type="ECO:0000313" key="4">
    <source>
        <dbReference type="Proteomes" id="UP000664167"/>
    </source>
</evidence>
<name>A0A939F2D6_9ACTN</name>
<dbReference type="Proteomes" id="UP000664167">
    <property type="component" value="Unassembled WGS sequence"/>
</dbReference>
<feature type="compositionally biased region" description="Basic and acidic residues" evidence="1">
    <location>
        <begin position="335"/>
        <end position="345"/>
    </location>
</feature>
<feature type="domain" description="Outer membrane channel protein CpnT-like N-terminal" evidence="2">
    <location>
        <begin position="10"/>
        <end position="146"/>
    </location>
</feature>
<feature type="compositionally biased region" description="Low complexity" evidence="1">
    <location>
        <begin position="295"/>
        <end position="329"/>
    </location>
</feature>
<evidence type="ECO:0000259" key="2">
    <source>
        <dbReference type="Pfam" id="PF25547"/>
    </source>
</evidence>
<dbReference type="RefSeq" id="WP_206960691.1">
    <property type="nucleotide sequence ID" value="NZ_BAAAJJ010000011.1"/>
</dbReference>
<dbReference type="Pfam" id="PF25547">
    <property type="entry name" value="WXG100_2"/>
    <property type="match status" value="1"/>
</dbReference>
<dbReference type="EMBL" id="JAFLRJ010000040">
    <property type="protein sequence ID" value="MBO0511266.1"/>
    <property type="molecule type" value="Genomic_DNA"/>
</dbReference>
<accession>A0A939F2D6</accession>
<sequence>MSLMLPGEIAWVLGLLGYEWPEADEDKIVQTADAWRAFGAEVGRLEEAGMTAAGAIRAANSGDATEAFDKEWQKYAGDGYLGDAKFMAETLAIALDVVAVNVVISKVTVIAQLVALAFEIAAAQAAAPFTFGLSEAGAVGATQITRVIVRRVLDELEKVIVETITKTLKEASLQALKDMVKQAVTDAAKEAATGMAQNLVEQGVKVNFGAQSGFDLKGAASEGLDTFKESATTGIKDGLTGVKENIEGLADPRTYLQAATDRAGEHAGNGLNHLAGGGGPDAAAEQGSGSDAAEPANSGTSSGTSPGSGTSSDTSASPSASPSASSGSGSHRRSPHADRVRSDFG</sequence>
<evidence type="ECO:0000256" key="1">
    <source>
        <dbReference type="SAM" id="MobiDB-lite"/>
    </source>
</evidence>
<comment type="caution">
    <text evidence="3">The sequence shown here is derived from an EMBL/GenBank/DDBJ whole genome shotgun (WGS) entry which is preliminary data.</text>
</comment>
<dbReference type="InterPro" id="IPR057746">
    <property type="entry name" value="CpnT-like_N"/>
</dbReference>
<reference evidence="3" key="1">
    <citation type="submission" date="2021-03" db="EMBL/GenBank/DDBJ databases">
        <title>Streptomyces poriferae sp. nov., a novel marine sponge-derived Actinobacteria species with anti-MRSA activity.</title>
        <authorList>
            <person name="Sandoval-Powers M."/>
            <person name="Kralova S."/>
            <person name="Nguyen G.-S."/>
            <person name="Fawwal D."/>
            <person name="Degnes K."/>
            <person name="Klinkenberg G."/>
            <person name="Sletta H."/>
            <person name="Wentzel A."/>
            <person name="Liles M.R."/>
        </authorList>
    </citation>
    <scope>NUCLEOTIDE SEQUENCE</scope>
    <source>
        <strain evidence="3">DSM 41794</strain>
    </source>
</reference>
<dbReference type="AlphaFoldDB" id="A0A939F2D6"/>
<organism evidence="3 4">
    <name type="scientific">Streptomyces beijiangensis</name>
    <dbReference type="NCBI Taxonomy" id="163361"/>
    <lineage>
        <taxon>Bacteria</taxon>
        <taxon>Bacillati</taxon>
        <taxon>Actinomycetota</taxon>
        <taxon>Actinomycetes</taxon>
        <taxon>Kitasatosporales</taxon>
        <taxon>Streptomycetaceae</taxon>
        <taxon>Streptomyces</taxon>
    </lineage>
</organism>
<gene>
    <name evidence="3" type="ORF">J0695_05500</name>
</gene>